<dbReference type="Proteomes" id="UP001207116">
    <property type="component" value="Unassembled WGS sequence"/>
</dbReference>
<feature type="region of interest" description="Disordered" evidence="1">
    <location>
        <begin position="271"/>
        <end position="310"/>
    </location>
</feature>
<dbReference type="AlphaFoldDB" id="A0AAE3MID8"/>
<dbReference type="InterPro" id="IPR001466">
    <property type="entry name" value="Beta-lactam-related"/>
</dbReference>
<evidence type="ECO:0000256" key="1">
    <source>
        <dbReference type="SAM" id="MobiDB-lite"/>
    </source>
</evidence>
<keyword evidence="3" id="KW-0378">Hydrolase</keyword>
<organism evidence="3 4">
    <name type="scientific">Lentiprolixibacter aurantiacus</name>
    <dbReference type="NCBI Taxonomy" id="2993939"/>
    <lineage>
        <taxon>Bacteria</taxon>
        <taxon>Pseudomonadati</taxon>
        <taxon>Bacteroidota</taxon>
        <taxon>Flavobacteriia</taxon>
        <taxon>Flavobacteriales</taxon>
        <taxon>Flavobacteriaceae</taxon>
        <taxon>Lentiprolixibacter</taxon>
    </lineage>
</organism>
<comment type="caution">
    <text evidence="3">The sequence shown here is derived from an EMBL/GenBank/DDBJ whole genome shotgun (WGS) entry which is preliminary data.</text>
</comment>
<dbReference type="PANTHER" id="PTHR46825:SF9">
    <property type="entry name" value="BETA-LACTAMASE-RELATED DOMAIN-CONTAINING PROTEIN"/>
    <property type="match status" value="1"/>
</dbReference>
<keyword evidence="4" id="KW-1185">Reference proteome</keyword>
<accession>A0AAE3MID8</accession>
<dbReference type="RefSeq" id="WP_266010086.1">
    <property type="nucleotide sequence ID" value="NZ_JAPFQP010000001.1"/>
</dbReference>
<feature type="domain" description="Beta-lactamase-related" evidence="2">
    <location>
        <begin position="321"/>
        <end position="682"/>
    </location>
</feature>
<dbReference type="InterPro" id="IPR049511">
    <property type="entry name" value="PGH-like_rpt"/>
</dbReference>
<proteinExistence type="predicted"/>
<dbReference type="Pfam" id="PF17660">
    <property type="entry name" value="BTRD1"/>
    <property type="match status" value="2"/>
</dbReference>
<sequence>MTRYLPDDFGKEVTYRNLHQQTYDKERGFYLTPGFYEGHFNSFCIRAGTYAPRKGNGRYYAPLKGPKADIVEAIVKGYQDNPAITQQEVQLLLWAIIAKTDFQEMKGDIKATALKLLDSKQILRLSKGTLERYATDELRKVAFKNESLRYIAQAENDLRNLYHQGVESYQDYEAIAIREGMEPLSEKYTADRWTRHPDGFFIRYKVQDFPYTITQVYVPEQNINNFSPITDHGPSPPESNPGQGGVYFMPRNAVAMPSDGSAQRILQTDVPHGDESWGENGGILTDGGAIGTSDDNSESSADTENQEDNTISCQEIVHPAIDAAIKEEMIMQDLPGIAVGVFKKGKLVHLKAYGYTDIIKKKEVTLNTVIRWASISKTVTAVAAFQLEDFSTKNNSGIGYSISDTITEHFNYWPKSVDYCSLEAYKDSCQTNERKVDTRFGDITIAQLLQNRGGLQHYGKGLRDSTTAVFDSLTLPFRHDKSLYKSDADGFNAKSAVDIFKNSILAFTPGASYNYSTYGFSLAAATIEAASPNGYVDWVLENIAKPANMDSFRAGNKRDHYGHEMREDGLFATTIAGSEERVLPGGGWESNICDLAKFAINLSGDAFYNVNTHPVGRIWEGAIGNGEYRHGIRRSFNPGPGNTSVWHTGDGKNSRTMMYFFPSDTTGVVFLGTSDYMDRSRMANRIMYAFGEHPSVFKNTPIRNTPVDNCNGPNKKKNGNDLFVGIWRKTDKDSSKTDSDQLIRTGRPHEEFFDQLLYLQAAGYYCTDIKPFIHNNKLYWDGVFKKGNVKVKIRRDHTKEGFINEIGDKLKEGYALVDLETYRNPDGKRRWAGLFRETSEEYAYLIDQDYSTLQNRIEELGQKGLYLIDIEAHFKGDKKRYSGIFKKRRKTWLGFANTLDDFETLIREQQSKGLKLMDQEVIENNPGGHSVDFIFYGIWEESVKDEIFEYKTKYCDFMDSHETESARGYLLLDMDRISFNVEEK</sequence>
<name>A0AAE3MID8_9FLAO</name>
<feature type="compositionally biased region" description="Polar residues" evidence="1">
    <location>
        <begin position="298"/>
        <end position="310"/>
    </location>
</feature>
<protein>
    <submittedName>
        <fullName evidence="3">Serine hydrolase</fullName>
    </submittedName>
</protein>
<dbReference type="InterPro" id="IPR050491">
    <property type="entry name" value="AmpC-like"/>
</dbReference>
<dbReference type="Gene3D" id="3.40.710.10">
    <property type="entry name" value="DD-peptidase/beta-lactamase superfamily"/>
    <property type="match status" value="1"/>
</dbReference>
<dbReference type="EMBL" id="JAPFQP010000001">
    <property type="protein sequence ID" value="MCX2718091.1"/>
    <property type="molecule type" value="Genomic_DNA"/>
</dbReference>
<dbReference type="SUPFAM" id="SSF56601">
    <property type="entry name" value="beta-lactamase/transpeptidase-like"/>
    <property type="match status" value="1"/>
</dbReference>
<evidence type="ECO:0000313" key="4">
    <source>
        <dbReference type="Proteomes" id="UP001207116"/>
    </source>
</evidence>
<gene>
    <name evidence="3" type="ORF">OO016_00635</name>
</gene>
<dbReference type="InterPro" id="IPR012338">
    <property type="entry name" value="Beta-lactam/transpept-like"/>
</dbReference>
<feature type="compositionally biased region" description="Gly residues" evidence="1">
    <location>
        <begin position="279"/>
        <end position="290"/>
    </location>
</feature>
<dbReference type="GO" id="GO:0016787">
    <property type="term" value="F:hydrolase activity"/>
    <property type="evidence" value="ECO:0007669"/>
    <property type="project" value="UniProtKB-KW"/>
</dbReference>
<reference evidence="3" key="1">
    <citation type="submission" date="2022-11" db="EMBL/GenBank/DDBJ databases">
        <title>The characterization of three novel Bacteroidetes species and genomic analysis of their roles in tidal elemental geochemical cycles.</title>
        <authorList>
            <person name="Ma K.-J."/>
        </authorList>
    </citation>
    <scope>NUCLEOTIDE SEQUENCE</scope>
    <source>
        <strain evidence="3">M415</strain>
    </source>
</reference>
<evidence type="ECO:0000259" key="2">
    <source>
        <dbReference type="Pfam" id="PF00144"/>
    </source>
</evidence>
<evidence type="ECO:0000313" key="3">
    <source>
        <dbReference type="EMBL" id="MCX2718091.1"/>
    </source>
</evidence>
<dbReference type="PANTHER" id="PTHR46825">
    <property type="entry name" value="D-ALANYL-D-ALANINE-CARBOXYPEPTIDASE/ENDOPEPTIDASE AMPH"/>
    <property type="match status" value="1"/>
</dbReference>
<dbReference type="Pfam" id="PF00144">
    <property type="entry name" value="Beta-lactamase"/>
    <property type="match status" value="1"/>
</dbReference>